<organism evidence="4 5">
    <name type="scientific">Mesobacillus maritimus</name>
    <dbReference type="NCBI Taxonomy" id="1643336"/>
    <lineage>
        <taxon>Bacteria</taxon>
        <taxon>Bacillati</taxon>
        <taxon>Bacillota</taxon>
        <taxon>Bacilli</taxon>
        <taxon>Bacillales</taxon>
        <taxon>Bacillaceae</taxon>
        <taxon>Mesobacillus</taxon>
    </lineage>
</organism>
<name>A0ABS7K8N6_9BACI</name>
<evidence type="ECO:0000313" key="4">
    <source>
        <dbReference type="EMBL" id="MBY0098590.1"/>
    </source>
</evidence>
<sequence>MKKLGGFLIVMLLILLTACSSTEQTQTTQNENGPVKKEENQDKEGQGQEEEKPIEVDKGLMNVEVTLPASLFQGEELDRVIAEAKAAGIGEVSENSDGSITYKMSKAKHEEMMMQMEKDLIRSIEEMKDNANLFSVQDITHNQSFSEFTLIVNKEAYNNGFDGFAALGLGISGMFYGILNGVDPDENKITIFVVDEATQEVFEEMVYPDDLEDLTNLSD</sequence>
<evidence type="ECO:0000256" key="1">
    <source>
        <dbReference type="SAM" id="MobiDB-lite"/>
    </source>
</evidence>
<proteinExistence type="predicted"/>
<dbReference type="EMBL" id="JACWFH010000025">
    <property type="protein sequence ID" value="MBY0098590.1"/>
    <property type="molecule type" value="Genomic_DNA"/>
</dbReference>
<evidence type="ECO:0000259" key="3">
    <source>
        <dbReference type="Pfam" id="PF18652"/>
    </source>
</evidence>
<gene>
    <name evidence="4" type="ORF">H0185_17645</name>
</gene>
<dbReference type="InterPro" id="IPR041324">
    <property type="entry name" value="AgI/II_N"/>
</dbReference>
<evidence type="ECO:0000256" key="2">
    <source>
        <dbReference type="SAM" id="SignalP"/>
    </source>
</evidence>
<feature type="region of interest" description="Disordered" evidence="1">
    <location>
        <begin position="22"/>
        <end position="54"/>
    </location>
</feature>
<feature type="signal peptide" evidence="2">
    <location>
        <begin position="1"/>
        <end position="23"/>
    </location>
</feature>
<keyword evidence="5" id="KW-1185">Reference proteome</keyword>
<dbReference type="Proteomes" id="UP000769780">
    <property type="component" value="Unassembled WGS sequence"/>
</dbReference>
<evidence type="ECO:0000313" key="5">
    <source>
        <dbReference type="Proteomes" id="UP000769780"/>
    </source>
</evidence>
<dbReference type="RefSeq" id="WP_221874812.1">
    <property type="nucleotide sequence ID" value="NZ_JACWFH010000025.1"/>
</dbReference>
<dbReference type="PROSITE" id="PS51257">
    <property type="entry name" value="PROKAR_LIPOPROTEIN"/>
    <property type="match status" value="1"/>
</dbReference>
<feature type="domain" description="Antigen I/II N-terminal" evidence="3">
    <location>
        <begin position="62"/>
        <end position="144"/>
    </location>
</feature>
<protein>
    <recommendedName>
        <fullName evidence="3">Antigen I/II N-terminal domain-containing protein</fullName>
    </recommendedName>
</protein>
<feature type="chain" id="PRO_5045364977" description="Antigen I/II N-terminal domain-containing protein" evidence="2">
    <location>
        <begin position="24"/>
        <end position="219"/>
    </location>
</feature>
<feature type="compositionally biased region" description="Low complexity" evidence="1">
    <location>
        <begin position="22"/>
        <end position="32"/>
    </location>
</feature>
<dbReference type="Pfam" id="PF18652">
    <property type="entry name" value="Adhesin_P1_N"/>
    <property type="match status" value="1"/>
</dbReference>
<reference evidence="4 5" key="1">
    <citation type="submission" date="2020-07" db="EMBL/GenBank/DDBJ databases">
        <title>Fungal Genomes of the International Space Station.</title>
        <authorList>
            <person name="Seuylemezian A."/>
            <person name="Singh N.K."/>
            <person name="Wood J."/>
            <person name="Venkateswaran K."/>
        </authorList>
    </citation>
    <scope>NUCLEOTIDE SEQUENCE [LARGE SCALE GENOMIC DNA]</scope>
    <source>
        <strain evidence="4 5">PL-B2</strain>
    </source>
</reference>
<feature type="compositionally biased region" description="Basic and acidic residues" evidence="1">
    <location>
        <begin position="34"/>
        <end position="54"/>
    </location>
</feature>
<keyword evidence="2" id="KW-0732">Signal</keyword>
<comment type="caution">
    <text evidence="4">The sequence shown here is derived from an EMBL/GenBank/DDBJ whole genome shotgun (WGS) entry which is preliminary data.</text>
</comment>
<accession>A0ABS7K8N6</accession>